<feature type="transmembrane region" description="Helical" evidence="1">
    <location>
        <begin position="79"/>
        <end position="105"/>
    </location>
</feature>
<dbReference type="STRING" id="391587.KAOT1_20747"/>
<feature type="transmembrane region" description="Helical" evidence="1">
    <location>
        <begin position="35"/>
        <end position="58"/>
    </location>
</feature>
<evidence type="ECO:0000313" key="3">
    <source>
        <dbReference type="Proteomes" id="UP000002945"/>
    </source>
</evidence>
<feature type="transmembrane region" description="Helical" evidence="1">
    <location>
        <begin position="7"/>
        <end position="29"/>
    </location>
</feature>
<evidence type="ECO:0008006" key="4">
    <source>
        <dbReference type="Google" id="ProtNLM"/>
    </source>
</evidence>
<keyword evidence="3" id="KW-1185">Reference proteome</keyword>
<comment type="caution">
    <text evidence="2">The sequence shown here is derived from an EMBL/GenBank/DDBJ whole genome shotgun (WGS) entry which is preliminary data.</text>
</comment>
<reference evidence="2 3" key="1">
    <citation type="journal article" date="2011" name="J. Bacteriol.">
        <title>Genome sequence of the algicidal bacterium Kordia algicida OT-1.</title>
        <authorList>
            <person name="Lee H.S."/>
            <person name="Kang S.G."/>
            <person name="Kwon K.K."/>
            <person name="Lee J.H."/>
            <person name="Kim S.J."/>
        </authorList>
    </citation>
    <scope>NUCLEOTIDE SEQUENCE [LARGE SCALE GENOMIC DNA]</scope>
    <source>
        <strain evidence="2 3">OT-1</strain>
    </source>
</reference>
<dbReference type="Proteomes" id="UP000002945">
    <property type="component" value="Unassembled WGS sequence"/>
</dbReference>
<accession>A9DM51</accession>
<feature type="transmembrane region" description="Helical" evidence="1">
    <location>
        <begin position="117"/>
        <end position="137"/>
    </location>
</feature>
<keyword evidence="1" id="KW-0812">Transmembrane</keyword>
<dbReference type="HOGENOM" id="CLU_1641537_0_0_10"/>
<protein>
    <recommendedName>
        <fullName evidence="4">DUF2975 domain-containing protein</fullName>
    </recommendedName>
</protein>
<keyword evidence="1" id="KW-1133">Transmembrane helix</keyword>
<dbReference type="AlphaFoldDB" id="A9DM51"/>
<dbReference type="OrthoDB" id="9880903at2"/>
<dbReference type="EMBL" id="ABIB01000002">
    <property type="protein sequence ID" value="EDP97630.1"/>
    <property type="molecule type" value="Genomic_DNA"/>
</dbReference>
<keyword evidence="1" id="KW-0472">Membrane</keyword>
<evidence type="ECO:0000313" key="2">
    <source>
        <dbReference type="EMBL" id="EDP97630.1"/>
    </source>
</evidence>
<gene>
    <name evidence="2" type="ORF">KAOT1_20747</name>
</gene>
<proteinExistence type="predicted"/>
<evidence type="ECO:0000256" key="1">
    <source>
        <dbReference type="SAM" id="Phobius"/>
    </source>
</evidence>
<sequence length="159" mass="18502">MRFFKIIATLIGIISFGVISYFSGLVFIVEKSSNPPVIALLYLIAIFVFSALNLIYHFKSYHFYKKTAYKTIHRKFSKLLMGSAIVFNCLLIFLFGLAAYDYILYFQYRSVFDTKDIFIIMTVFVFSVVGFLEMMLLTKRIKTVRQEVETQEEIENIGS</sequence>
<name>A9DM51_9FLAO</name>
<organism evidence="2 3">
    <name type="scientific">Kordia algicida OT-1</name>
    <dbReference type="NCBI Taxonomy" id="391587"/>
    <lineage>
        <taxon>Bacteria</taxon>
        <taxon>Pseudomonadati</taxon>
        <taxon>Bacteroidota</taxon>
        <taxon>Flavobacteriia</taxon>
        <taxon>Flavobacteriales</taxon>
        <taxon>Flavobacteriaceae</taxon>
        <taxon>Kordia</taxon>
    </lineage>
</organism>
<dbReference type="RefSeq" id="WP_007096678.1">
    <property type="nucleotide sequence ID" value="NZ_CP142125.1"/>
</dbReference>